<dbReference type="Proteomes" id="UP000249464">
    <property type="component" value="Unassembled WGS sequence"/>
</dbReference>
<proteinExistence type="predicted"/>
<protein>
    <submittedName>
        <fullName evidence="1">BQ5605_C006g04087 protein</fullName>
    </submittedName>
</protein>
<organism evidence="1 2">
    <name type="scientific">Microbotryum silenes-dioicae</name>
    <dbReference type="NCBI Taxonomy" id="796604"/>
    <lineage>
        <taxon>Eukaryota</taxon>
        <taxon>Fungi</taxon>
        <taxon>Dikarya</taxon>
        <taxon>Basidiomycota</taxon>
        <taxon>Pucciniomycotina</taxon>
        <taxon>Microbotryomycetes</taxon>
        <taxon>Microbotryales</taxon>
        <taxon>Microbotryaceae</taxon>
        <taxon>Microbotryum</taxon>
    </lineage>
</organism>
<evidence type="ECO:0000313" key="2">
    <source>
        <dbReference type="Proteomes" id="UP000249464"/>
    </source>
</evidence>
<dbReference type="EMBL" id="FQNC01000044">
    <property type="protein sequence ID" value="SGY55874.1"/>
    <property type="molecule type" value="Genomic_DNA"/>
</dbReference>
<accession>A0A2X0P1T1</accession>
<sequence>MHHGRSATSGRWAIDRVLLNAFTKVFTCCIHQVITCDCKRDREQIGECAGLNSHYTTQAQSFSIRDYLGPQTAVGTHSKARHGECERTKSTGHFSTCCSQGKVQLPPPPQQGSSLDV</sequence>
<dbReference type="AlphaFoldDB" id="A0A2X0P1T1"/>
<keyword evidence="2" id="KW-1185">Reference proteome</keyword>
<reference evidence="1 2" key="1">
    <citation type="submission" date="2016-11" db="EMBL/GenBank/DDBJ databases">
        <authorList>
            <person name="Jaros S."/>
            <person name="Januszkiewicz K."/>
            <person name="Wedrychowicz H."/>
        </authorList>
    </citation>
    <scope>NUCLEOTIDE SEQUENCE [LARGE SCALE GENOMIC DNA]</scope>
</reference>
<evidence type="ECO:0000313" key="1">
    <source>
        <dbReference type="EMBL" id="SGY55874.1"/>
    </source>
</evidence>
<name>A0A2X0P1T1_9BASI</name>
<gene>
    <name evidence="1" type="primary">BQ5605_C006g04087</name>
    <name evidence="1" type="ORF">BQ5605_C006G04087</name>
</gene>